<evidence type="ECO:0000313" key="2">
    <source>
        <dbReference type="EMBL" id="AFU58577.1"/>
    </source>
</evidence>
<reference evidence="2 3" key="1">
    <citation type="journal article" date="2012" name="Environ. Microbiol.">
        <title>The genome of the ammonia-oxidizing Candidatus Nitrososphaera gargensis: insights into metabolic versatility and environmental adaptations.</title>
        <authorList>
            <person name="Spang A."/>
            <person name="Poehlein A."/>
            <person name="Offre P."/>
            <person name="Zumbragel S."/>
            <person name="Haider S."/>
            <person name="Rychlik N."/>
            <person name="Nowka B."/>
            <person name="Schmeisser C."/>
            <person name="Lebedeva E.V."/>
            <person name="Rattei T."/>
            <person name="Bohm C."/>
            <person name="Schmid M."/>
            <person name="Galushko A."/>
            <person name="Hatzenpichler R."/>
            <person name="Weinmaier T."/>
            <person name="Daniel R."/>
            <person name="Schleper C."/>
            <person name="Spieck E."/>
            <person name="Streit W."/>
            <person name="Wagner M."/>
        </authorList>
    </citation>
    <scope>NUCLEOTIDE SEQUENCE [LARGE SCALE GENOMIC DNA]</scope>
    <source>
        <strain evidence="3">Ga9.2</strain>
    </source>
</reference>
<evidence type="ECO:0000256" key="1">
    <source>
        <dbReference type="SAM" id="Phobius"/>
    </source>
</evidence>
<dbReference type="EMBL" id="CP002408">
    <property type="protein sequence ID" value="AFU58577.1"/>
    <property type="molecule type" value="Genomic_DNA"/>
</dbReference>
<keyword evidence="3" id="KW-1185">Reference proteome</keyword>
<proteinExistence type="predicted"/>
<keyword evidence="1" id="KW-0812">Transmembrane</keyword>
<dbReference type="OrthoDB" id="5755at2157"/>
<dbReference type="GeneID" id="13797903"/>
<dbReference type="RefSeq" id="WP_015019114.1">
    <property type="nucleotide sequence ID" value="NC_018719.1"/>
</dbReference>
<evidence type="ECO:0000313" key="3">
    <source>
        <dbReference type="Proteomes" id="UP000008037"/>
    </source>
</evidence>
<accession>K0IJX8</accession>
<gene>
    <name evidence="2" type="ordered locus">Ngar_c16440</name>
</gene>
<keyword evidence="1" id="KW-1133">Transmembrane helix</keyword>
<sequence length="156" mass="17536">MAFEGPEKRKKLISSMVVLAALIGGAIFATAALSIYFRSQDPVNQCIEDPTSQPFQLSVPITVTEDGFPALVPRGIGIDDNCIRPVHTLQENVIHVAYSRPHDFTLGHFLYYWLGNDLLQYNTKVFVNDVQHTEGDIRDIILMEGQSIRIEFTSRN</sequence>
<feature type="transmembrane region" description="Helical" evidence="1">
    <location>
        <begin position="12"/>
        <end position="37"/>
    </location>
</feature>
<dbReference type="HOGENOM" id="CLU_1682754_0_0_2"/>
<name>K0IJX8_NITGG</name>
<dbReference type="STRING" id="1237085.Ngar_c16440"/>
<dbReference type="BioCyc" id="CNIT1237085:G1324-1642-MONOMER"/>
<protein>
    <submittedName>
        <fullName evidence="2">Uncharacterized protein</fullName>
    </submittedName>
</protein>
<dbReference type="Proteomes" id="UP000008037">
    <property type="component" value="Chromosome"/>
</dbReference>
<keyword evidence="1" id="KW-0472">Membrane</keyword>
<dbReference type="InParanoid" id="K0IJX8"/>
<dbReference type="AlphaFoldDB" id="K0IJX8"/>
<organism evidence="2 3">
    <name type="scientific">Nitrososphaera gargensis (strain Ga9.2)</name>
    <dbReference type="NCBI Taxonomy" id="1237085"/>
    <lineage>
        <taxon>Archaea</taxon>
        <taxon>Nitrososphaerota</taxon>
        <taxon>Nitrososphaeria</taxon>
        <taxon>Nitrososphaerales</taxon>
        <taxon>Nitrososphaeraceae</taxon>
        <taxon>Nitrososphaera</taxon>
    </lineage>
</organism>
<dbReference type="KEGG" id="nga:Ngar_c16440"/>